<sequence>MQISHCFNVLRFNKTVTCEQRTLNCQDLTGKAVVLFVTWHVGISMELVSMADSLAEEKFNPCCEICLLAVGQHFVLGAGGVRLNGFDQLFILITGVDEEPMITALEQHSYRIWGNSSWWSRDLTISRRTALLYISGSEEIIRGMVHLVRCSCSVFRSRLKPRSGRHPWGLWRYQWSRSRRASSALECYLRLFRTVLIEINDLCHRSRHISISCVSGSSIQLAGRVDVVWKQMLRLP</sequence>
<reference evidence="1" key="2">
    <citation type="submission" date="2022-01" db="EMBL/GenBank/DDBJ databases">
        <authorList>
            <person name="Yamashiro T."/>
            <person name="Shiraishi A."/>
            <person name="Satake H."/>
            <person name="Nakayama K."/>
        </authorList>
    </citation>
    <scope>NUCLEOTIDE SEQUENCE</scope>
</reference>
<organism evidence="1 2">
    <name type="scientific">Tanacetum coccineum</name>
    <dbReference type="NCBI Taxonomy" id="301880"/>
    <lineage>
        <taxon>Eukaryota</taxon>
        <taxon>Viridiplantae</taxon>
        <taxon>Streptophyta</taxon>
        <taxon>Embryophyta</taxon>
        <taxon>Tracheophyta</taxon>
        <taxon>Spermatophyta</taxon>
        <taxon>Magnoliopsida</taxon>
        <taxon>eudicotyledons</taxon>
        <taxon>Gunneridae</taxon>
        <taxon>Pentapetalae</taxon>
        <taxon>asterids</taxon>
        <taxon>campanulids</taxon>
        <taxon>Asterales</taxon>
        <taxon>Asteraceae</taxon>
        <taxon>Asteroideae</taxon>
        <taxon>Anthemideae</taxon>
        <taxon>Anthemidinae</taxon>
        <taxon>Tanacetum</taxon>
    </lineage>
</organism>
<dbReference type="Proteomes" id="UP001151760">
    <property type="component" value="Unassembled WGS sequence"/>
</dbReference>
<reference evidence="1" key="1">
    <citation type="journal article" date="2022" name="Int. J. Mol. Sci.">
        <title>Draft Genome of Tanacetum Coccineum: Genomic Comparison of Closely Related Tanacetum-Family Plants.</title>
        <authorList>
            <person name="Yamashiro T."/>
            <person name="Shiraishi A."/>
            <person name="Nakayama K."/>
            <person name="Satake H."/>
        </authorList>
    </citation>
    <scope>NUCLEOTIDE SEQUENCE</scope>
</reference>
<accession>A0ABQ5AR03</accession>
<evidence type="ECO:0000313" key="2">
    <source>
        <dbReference type="Proteomes" id="UP001151760"/>
    </source>
</evidence>
<dbReference type="EMBL" id="BQNB010012560">
    <property type="protein sequence ID" value="GJT05110.1"/>
    <property type="molecule type" value="Genomic_DNA"/>
</dbReference>
<comment type="caution">
    <text evidence="1">The sequence shown here is derived from an EMBL/GenBank/DDBJ whole genome shotgun (WGS) entry which is preliminary data.</text>
</comment>
<protein>
    <submittedName>
        <fullName evidence="1">Uncharacterized protein</fullName>
    </submittedName>
</protein>
<gene>
    <name evidence="1" type="ORF">Tco_0839572</name>
</gene>
<keyword evidence="2" id="KW-1185">Reference proteome</keyword>
<evidence type="ECO:0000313" key="1">
    <source>
        <dbReference type="EMBL" id="GJT05110.1"/>
    </source>
</evidence>
<proteinExistence type="predicted"/>
<name>A0ABQ5AR03_9ASTR</name>